<dbReference type="EMBL" id="CP011856">
    <property type="protein sequence ID" value="AKM54386.1"/>
    <property type="molecule type" value="Genomic_DNA"/>
</dbReference>
<reference evidence="7" key="2">
    <citation type="submission" date="2015-06" db="EMBL/GenBank/DDBJ databases">
        <title>Complete genome sequence of Spiroplasma eriocheiris TDA-040725-5 (DSM 21848).</title>
        <authorList>
            <person name="Lo W.-S."/>
            <person name="Kuo C.-H."/>
        </authorList>
    </citation>
    <scope>NUCLEOTIDE SEQUENCE [LARGE SCALE GENOMIC DNA]</scope>
    <source>
        <strain evidence="7">TDA-040725-5</strain>
    </source>
</reference>
<dbReference type="CDD" id="cd03230">
    <property type="entry name" value="ABC_DR_subfamily_A"/>
    <property type="match status" value="1"/>
</dbReference>
<dbReference type="InterPro" id="IPR017871">
    <property type="entry name" value="ABC_transporter-like_CS"/>
</dbReference>
<dbReference type="PROSITE" id="PS00211">
    <property type="entry name" value="ABC_TRANSPORTER_1"/>
    <property type="match status" value="1"/>
</dbReference>
<keyword evidence="7" id="KW-1185">Reference proteome</keyword>
<sequence>MKKRDVTNKIVADPDLAIEIRHFTKKFKDFKAVDNIEMTVSKGKIHGFIGPNGSGKTTTIKSIIGAIIPTEGKLFIHGMKSASTPAKRIIGYIPENARFPKHLNVYQYLVEMSFLRGLKYRQAKTRAEKILENLNLWKLRKKNPNNFSSGMKKKVLLAQALITNPDVLILDEPAANLDPTARQELFNDLLRVREEGKTILICSHILTELQGIADEITILNYGKVVYAGEVINATHNYYQFTVMEPVMLSDLTAIVERYNYKIINKTPDSLIIHLPKQNDDIKTIAYNAMEKRIVLTQIQPYITNISEIYDRVVFSVNRDFGKASALLQPGE</sequence>
<dbReference type="KEGG" id="seri:SERIO_v1c08260"/>
<dbReference type="Proteomes" id="UP000035661">
    <property type="component" value="Chromosome"/>
</dbReference>
<dbReference type="PANTHER" id="PTHR43335:SF4">
    <property type="entry name" value="ABC TRANSPORTER, ATP-BINDING PROTEIN"/>
    <property type="match status" value="1"/>
</dbReference>
<evidence type="ECO:0000256" key="1">
    <source>
        <dbReference type="ARBA" id="ARBA00005417"/>
    </source>
</evidence>
<reference evidence="6 7" key="1">
    <citation type="journal article" date="2015" name="Genome Biol. Evol.">
        <title>Found and Lost: The Fates of Horizontally Acquired Genes in Arthropod-Symbiotic Spiroplasma.</title>
        <authorList>
            <person name="Lo W.S."/>
            <person name="Gasparich G.E."/>
            <person name="Kuo C.H."/>
        </authorList>
    </citation>
    <scope>NUCLEOTIDE SEQUENCE [LARGE SCALE GENOMIC DNA]</scope>
    <source>
        <strain evidence="7">TDA-040725-5</strain>
    </source>
</reference>
<dbReference type="InterPro" id="IPR027417">
    <property type="entry name" value="P-loop_NTPase"/>
</dbReference>
<keyword evidence="3" id="KW-0547">Nucleotide-binding</keyword>
<protein>
    <submittedName>
        <fullName evidence="6">ABC transporter ATP-binding protein</fullName>
    </submittedName>
</protein>
<dbReference type="SUPFAM" id="SSF52540">
    <property type="entry name" value="P-loop containing nucleoside triphosphate hydrolases"/>
    <property type="match status" value="1"/>
</dbReference>
<dbReference type="PATRIC" id="fig|743698.3.peg.832"/>
<evidence type="ECO:0000256" key="2">
    <source>
        <dbReference type="ARBA" id="ARBA00022448"/>
    </source>
</evidence>
<dbReference type="GO" id="GO:0016887">
    <property type="term" value="F:ATP hydrolysis activity"/>
    <property type="evidence" value="ECO:0007669"/>
    <property type="project" value="InterPro"/>
</dbReference>
<dbReference type="PANTHER" id="PTHR43335">
    <property type="entry name" value="ABC TRANSPORTER, ATP-BINDING PROTEIN"/>
    <property type="match status" value="1"/>
</dbReference>
<dbReference type="RefSeq" id="WP_047791593.1">
    <property type="nucleotide sequence ID" value="NZ_CP011856.1"/>
</dbReference>
<comment type="similarity">
    <text evidence="1">Belongs to the ABC transporter superfamily.</text>
</comment>
<evidence type="ECO:0000313" key="6">
    <source>
        <dbReference type="EMBL" id="AKM54386.1"/>
    </source>
</evidence>
<keyword evidence="4 6" id="KW-0067">ATP-binding</keyword>
<dbReference type="AlphaFoldDB" id="A0A0H3XKF2"/>
<evidence type="ECO:0000259" key="5">
    <source>
        <dbReference type="PROSITE" id="PS50893"/>
    </source>
</evidence>
<name>A0A0H3XKF2_9MOLU</name>
<keyword evidence="2" id="KW-0813">Transport</keyword>
<proteinExistence type="inferred from homology"/>
<dbReference type="PROSITE" id="PS50893">
    <property type="entry name" value="ABC_TRANSPORTER_2"/>
    <property type="match status" value="1"/>
</dbReference>
<dbReference type="STRING" id="315358.SERIO_v1c08260"/>
<dbReference type="SMART" id="SM00382">
    <property type="entry name" value="AAA"/>
    <property type="match status" value="1"/>
</dbReference>
<dbReference type="Gene3D" id="3.40.50.300">
    <property type="entry name" value="P-loop containing nucleotide triphosphate hydrolases"/>
    <property type="match status" value="1"/>
</dbReference>
<dbReference type="InterPro" id="IPR003593">
    <property type="entry name" value="AAA+_ATPase"/>
</dbReference>
<accession>A0A0H3XKF2</accession>
<evidence type="ECO:0000256" key="3">
    <source>
        <dbReference type="ARBA" id="ARBA00022741"/>
    </source>
</evidence>
<organism evidence="6 7">
    <name type="scientific">Spiroplasma eriocheiris</name>
    <dbReference type="NCBI Taxonomy" id="315358"/>
    <lineage>
        <taxon>Bacteria</taxon>
        <taxon>Bacillati</taxon>
        <taxon>Mycoplasmatota</taxon>
        <taxon>Mollicutes</taxon>
        <taxon>Entomoplasmatales</taxon>
        <taxon>Spiroplasmataceae</taxon>
        <taxon>Spiroplasma</taxon>
    </lineage>
</organism>
<evidence type="ECO:0000256" key="4">
    <source>
        <dbReference type="ARBA" id="ARBA00022840"/>
    </source>
</evidence>
<dbReference type="InterPro" id="IPR003439">
    <property type="entry name" value="ABC_transporter-like_ATP-bd"/>
</dbReference>
<feature type="domain" description="ABC transporter" evidence="5">
    <location>
        <begin position="18"/>
        <end position="246"/>
    </location>
</feature>
<evidence type="ECO:0000313" key="7">
    <source>
        <dbReference type="Proteomes" id="UP000035661"/>
    </source>
</evidence>
<dbReference type="GO" id="GO:0005524">
    <property type="term" value="F:ATP binding"/>
    <property type="evidence" value="ECO:0007669"/>
    <property type="project" value="UniProtKB-KW"/>
</dbReference>
<dbReference type="Pfam" id="PF00005">
    <property type="entry name" value="ABC_tran"/>
    <property type="match status" value="1"/>
</dbReference>
<gene>
    <name evidence="6" type="ORF">SERIO_v1c08260</name>
</gene>